<dbReference type="Gene3D" id="1.20.5.510">
    <property type="entry name" value="Single helix bin"/>
    <property type="match status" value="1"/>
</dbReference>
<name>A0A7G5VUQ1_9RHOD</name>
<keyword evidence="2 6" id="KW-0812">Transmembrane</keyword>
<evidence type="ECO:0000256" key="6">
    <source>
        <dbReference type="HAMAP-Rule" id="MF_01386"/>
    </source>
</evidence>
<proteinExistence type="inferred from homology"/>
<evidence type="ECO:0000256" key="2">
    <source>
        <dbReference type="ARBA" id="ARBA00022692"/>
    </source>
</evidence>
<feature type="transmembrane region" description="Helical" evidence="6">
    <location>
        <begin position="12"/>
        <end position="30"/>
    </location>
</feature>
<dbReference type="RefSeq" id="YP_009968317.1">
    <property type="nucleotide sequence ID" value="NC_051883.1"/>
</dbReference>
<dbReference type="HAMAP" id="MF_01386">
    <property type="entry name" value="PSII_PsbX_1"/>
    <property type="match status" value="1"/>
</dbReference>
<comment type="subcellular location">
    <subcellularLocation>
        <location evidence="6">Plastid</location>
        <location evidence="6">Chloroplast thylakoid membrane</location>
        <topology evidence="6">Single-pass membrane protein</topology>
    </subcellularLocation>
</comment>
<evidence type="ECO:0000256" key="3">
    <source>
        <dbReference type="ARBA" id="ARBA00022989"/>
    </source>
</evidence>
<keyword evidence="7" id="KW-0150">Chloroplast</keyword>
<dbReference type="GO" id="GO:0009523">
    <property type="term" value="C:photosystem II"/>
    <property type="evidence" value="ECO:0007669"/>
    <property type="project" value="UniProtKB-KW"/>
</dbReference>
<evidence type="ECO:0000313" key="7">
    <source>
        <dbReference type="EMBL" id="QMX77418.1"/>
    </source>
</evidence>
<keyword evidence="5 6" id="KW-0604">Photosystem II</keyword>
<comment type="function">
    <text evidence="6">Involved in the binding and/or turnover of quinones at the Q(B) site of photosystem II (PSII). PSII is a light-driven water plastoquinone oxidoreductase, using light energy to abstract electrons from H(2)O, generating a proton gradient subsequently used for ATP formation.</text>
</comment>
<keyword evidence="3 6" id="KW-1133">Transmembrane helix</keyword>
<keyword evidence="6" id="KW-0793">Thylakoid</keyword>
<protein>
    <recommendedName>
        <fullName evidence="6">Photosystem II reaction center protein X</fullName>
    </recommendedName>
</protein>
<dbReference type="GO" id="GO:0015979">
    <property type="term" value="P:photosynthesis"/>
    <property type="evidence" value="ECO:0007669"/>
    <property type="project" value="UniProtKB-UniRule"/>
</dbReference>
<organism evidence="7">
    <name type="scientific">Cyanidiococcus yangmingshanensis</name>
    <dbReference type="NCBI Taxonomy" id="2690220"/>
    <lineage>
        <taxon>Eukaryota</taxon>
        <taxon>Rhodophyta</taxon>
        <taxon>Bangiophyceae</taxon>
        <taxon>Cyanidiales</taxon>
        <taxon>Cyanidiaceae</taxon>
        <taxon>Cyanidiococcus</taxon>
    </lineage>
</organism>
<dbReference type="InterPro" id="IPR009518">
    <property type="entry name" value="PSII_PsbX"/>
</dbReference>
<dbReference type="GO" id="GO:0009535">
    <property type="term" value="C:chloroplast thylakoid membrane"/>
    <property type="evidence" value="ECO:0007669"/>
    <property type="project" value="UniProtKB-SubCell"/>
</dbReference>
<evidence type="ECO:0000256" key="1">
    <source>
        <dbReference type="ARBA" id="ARBA00022531"/>
    </source>
</evidence>
<keyword evidence="7" id="KW-0934">Plastid</keyword>
<dbReference type="GeneID" id="60450327"/>
<evidence type="ECO:0000256" key="5">
    <source>
        <dbReference type="ARBA" id="ARBA00023276"/>
    </source>
</evidence>
<gene>
    <name evidence="6 7" type="primary">psbX</name>
</gene>
<evidence type="ECO:0000256" key="4">
    <source>
        <dbReference type="ARBA" id="ARBA00023136"/>
    </source>
</evidence>
<reference evidence="7" key="1">
    <citation type="submission" date="2019-09" db="EMBL/GenBank/DDBJ databases">
        <authorList>
            <person name="Liu S.-L."/>
            <person name="Chiang Y.-R."/>
            <person name="Fu H.-Y."/>
        </authorList>
    </citation>
    <scope>NUCLEOTIDE SEQUENCE</scope>
    <source>
        <strain evidence="7">THAL066</strain>
    </source>
</reference>
<keyword evidence="1 6" id="KW-0602">Photosynthesis</keyword>
<dbReference type="AlphaFoldDB" id="A0A7G5VUQ1"/>
<dbReference type="Pfam" id="PF06596">
    <property type="entry name" value="PsbX"/>
    <property type="match status" value="1"/>
</dbReference>
<dbReference type="EMBL" id="MN431657">
    <property type="protein sequence ID" value="QMX77418.1"/>
    <property type="molecule type" value="Genomic_DNA"/>
</dbReference>
<comment type="subunit">
    <text evidence="6">PSII is composed of 1 copy each of membrane proteins PsbA, PsbB, PsbC, PsbD, PsbE, PsbF, PsbH, PsbI, PsbJ, PsbK, PsbL, PsbM, PsbT, PsbX, PsbY, PsbZ, Psb30/Ycf12, at least 3 peripheral proteins of the oxygen-evolving complex and a large number of cofactors. It forms dimeric complexes.</text>
</comment>
<sequence>MTPSLSAFFWSLIWACVLVILPIAGAILWVSQREKLRRDY</sequence>
<accession>A0A7G5VUQ1</accession>
<geneLocation type="chloroplast" evidence="7"/>
<dbReference type="InterPro" id="IPR023431">
    <property type="entry name" value="PSII_PsbX_type_1_subfam"/>
</dbReference>
<keyword evidence="4 6" id="KW-0472">Membrane</keyword>
<comment type="similarity">
    <text evidence="6">Belongs to the PsbX family. Type 1 subfamily.</text>
</comment>